<dbReference type="EMBL" id="CP016908">
    <property type="protein sequence ID" value="APR99690.1"/>
    <property type="molecule type" value="Genomic_DNA"/>
</dbReference>
<protein>
    <recommendedName>
        <fullName evidence="1">Glycosyl transferase family 1 domain-containing protein</fullName>
    </recommendedName>
</protein>
<dbReference type="Pfam" id="PF00534">
    <property type="entry name" value="Glycos_transf_1"/>
    <property type="match status" value="1"/>
</dbReference>
<feature type="domain" description="Glycosyl transferase family 1" evidence="1">
    <location>
        <begin position="209"/>
        <end position="311"/>
    </location>
</feature>
<proteinExistence type="predicted"/>
<dbReference type="CDD" id="cd03801">
    <property type="entry name" value="GT4_PimA-like"/>
    <property type="match status" value="1"/>
</dbReference>
<name>A0A1L6MVW5_9BACT</name>
<sequence>MRIALITTSYPCHEDDPSGHFIRAEAKELARKGHCITVFSPLQEIKQADDGIRVLALGGGNAFGWPGASIRLQAFPWYTVDAIAWMQRVRRALKYHSPHRIIAHWALPCGWPIGFIIPSPLELVSHGADVRLLCSLPIPMRVWLVRRLLGRALCWRFVSVKLREQLLDSLPPYLARLLEHGSTITPPSLELPNVQQQILHRRRQLQGWKVYTAVGRLIPSKRLDRTITYTSALPSHPEKGNLLTIIGDGPERKRLESMAKRLQINTYFTGKIGRREALAWIGASQALLYASQQEGLSTVLREAQMLGTPIIYC</sequence>
<accession>A0A1L6MVW5</accession>
<dbReference type="InterPro" id="IPR050194">
    <property type="entry name" value="Glycosyltransferase_grp1"/>
</dbReference>
<dbReference type="SUPFAM" id="SSF53756">
    <property type="entry name" value="UDP-Glycosyltransferase/glycogen phosphorylase"/>
    <property type="match status" value="1"/>
</dbReference>
<dbReference type="PANTHER" id="PTHR45947">
    <property type="entry name" value="SULFOQUINOVOSYL TRANSFERASE SQD2"/>
    <property type="match status" value="1"/>
</dbReference>
<dbReference type="InterPro" id="IPR001296">
    <property type="entry name" value="Glyco_trans_1"/>
</dbReference>
<dbReference type="AlphaFoldDB" id="A0A1L6MVW5"/>
<reference evidence="2 3" key="1">
    <citation type="submission" date="2016-08" db="EMBL/GenBank/DDBJ databases">
        <title>Identification and validation of antigenic proteins from Pajaroellobacter abortibovis using de-novo genome sequence assembly and reverse vaccinology.</title>
        <authorList>
            <person name="Welly B.T."/>
            <person name="Miller M.R."/>
            <person name="Stott J.L."/>
            <person name="Blanchard M.T."/>
            <person name="Islas-Trejo A.D."/>
            <person name="O'Rourke S.M."/>
            <person name="Young A.E."/>
            <person name="Medrano J.F."/>
            <person name="Van Eenennaam A.L."/>
        </authorList>
    </citation>
    <scope>NUCLEOTIDE SEQUENCE [LARGE SCALE GENOMIC DNA]</scope>
    <source>
        <strain evidence="2 3">BTF92-0548A/99-0131</strain>
    </source>
</reference>
<dbReference type="RefSeq" id="WP_075276337.1">
    <property type="nucleotide sequence ID" value="NZ_CP016908.1"/>
</dbReference>
<dbReference type="STRING" id="1882918.BCY86_02625"/>
<organism evidence="2 3">
    <name type="scientific">Pajaroellobacter abortibovis</name>
    <dbReference type="NCBI Taxonomy" id="1882918"/>
    <lineage>
        <taxon>Bacteria</taxon>
        <taxon>Pseudomonadati</taxon>
        <taxon>Myxococcota</taxon>
        <taxon>Polyangia</taxon>
        <taxon>Polyangiales</taxon>
        <taxon>Polyangiaceae</taxon>
    </lineage>
</organism>
<evidence type="ECO:0000313" key="2">
    <source>
        <dbReference type="EMBL" id="APR99690.1"/>
    </source>
</evidence>
<dbReference type="Gene3D" id="3.40.50.2000">
    <property type="entry name" value="Glycogen Phosphorylase B"/>
    <property type="match status" value="2"/>
</dbReference>
<dbReference type="PANTHER" id="PTHR45947:SF15">
    <property type="entry name" value="TEICHURONIC ACID BIOSYNTHESIS GLYCOSYLTRANSFERASE TUAC-RELATED"/>
    <property type="match status" value="1"/>
</dbReference>
<keyword evidence="3" id="KW-1185">Reference proteome</keyword>
<dbReference type="OrthoDB" id="5443996at2"/>
<evidence type="ECO:0000313" key="3">
    <source>
        <dbReference type="Proteomes" id="UP000185544"/>
    </source>
</evidence>
<dbReference type="GO" id="GO:0016757">
    <property type="term" value="F:glycosyltransferase activity"/>
    <property type="evidence" value="ECO:0007669"/>
    <property type="project" value="InterPro"/>
</dbReference>
<gene>
    <name evidence="2" type="ORF">BCY86_02625</name>
</gene>
<dbReference type="Proteomes" id="UP000185544">
    <property type="component" value="Chromosome"/>
</dbReference>
<evidence type="ECO:0000259" key="1">
    <source>
        <dbReference type="Pfam" id="PF00534"/>
    </source>
</evidence>
<dbReference type="KEGG" id="pabo:BCY86_02625"/>